<dbReference type="RefSeq" id="WP_410032342.1">
    <property type="nucleotide sequence ID" value="NZ_JBGMEH010000001.1"/>
</dbReference>
<comment type="caution">
    <text evidence="2">The sequence shown here is derived from an EMBL/GenBank/DDBJ whole genome shotgun (WGS) entry which is preliminary data.</text>
</comment>
<protein>
    <submittedName>
        <fullName evidence="2">Haloacid dehalogenase-like hydrolase</fullName>
    </submittedName>
</protein>
<dbReference type="Proteomes" id="UP001638015">
    <property type="component" value="Unassembled WGS sequence"/>
</dbReference>
<dbReference type="InterPro" id="IPR057238">
    <property type="entry name" value="DUF7916"/>
</dbReference>
<evidence type="ECO:0000313" key="2">
    <source>
        <dbReference type="EMBL" id="MFO3715496.1"/>
    </source>
</evidence>
<dbReference type="Pfam" id="PF25509">
    <property type="entry name" value="DUF7916"/>
    <property type="match status" value="1"/>
</dbReference>
<dbReference type="SUPFAM" id="SSF51366">
    <property type="entry name" value="Ribulose-phoshate binding barrel"/>
    <property type="match status" value="1"/>
</dbReference>
<proteinExistence type="predicted"/>
<reference evidence="2 3" key="1">
    <citation type="journal article" date="2025" name="Anaerobe">
        <title>Description of Anaerococcus kampingiae sp. nov., Anaerococcus groningensis sp. nov., Anaerococcus martiniensis sp. nov., and Anaerococcus cruorum sp. nov., isolated from human clinical specimens.</title>
        <authorList>
            <person name="Boiten K.E."/>
            <person name="Meijer J."/>
            <person name="van Wezel E.M."/>
            <person name="Veloo A.C.M."/>
        </authorList>
    </citation>
    <scope>NUCLEOTIDE SEQUENCE [LARGE SCALE GENOMIC DNA]</scope>
    <source>
        <strain evidence="2 3">ENR1039</strain>
    </source>
</reference>
<evidence type="ECO:0000259" key="1">
    <source>
        <dbReference type="Pfam" id="PF25509"/>
    </source>
</evidence>
<accession>A0ABW9MUI9</accession>
<sequence>MKRLLNFQGSDFLNTSPLELKQAILASEGRVIVSESVVTYQPYVNGVTNAEIEKAFGADILLLNILDLDNPKIEGVPKEEENHIAWLKKATSRPLGVNLEPVDENAPMTQGKEEIAKGRKASIENYKKANEYGLDLICLTGNPATGVTNQAILQAIKEAKENFNGLIIAGKMHAAGTDGTVMDLEIAKEFVNAGCDILLVPAPYTIPHFNENDLREIADYIRDYNKGKEIDKKVLIMSAIGTSQETADKDTIRQIALAAKANGAHLQHIGDAMNGISLPENIYTMGVAIRGIRWQIYQMSSSIRRNE</sequence>
<name>A0ABW9MUI9_9FIRM</name>
<gene>
    <name evidence="2" type="ORF">ACCQ40_01675</name>
</gene>
<keyword evidence="3" id="KW-1185">Reference proteome</keyword>
<organism evidence="2 3">
    <name type="scientific">Anaerococcus cruorum</name>
    <dbReference type="NCBI Taxonomy" id="3115617"/>
    <lineage>
        <taxon>Bacteria</taxon>
        <taxon>Bacillati</taxon>
        <taxon>Bacillota</taxon>
        <taxon>Tissierellia</taxon>
        <taxon>Tissierellales</taxon>
        <taxon>Peptoniphilaceae</taxon>
        <taxon>Anaerococcus</taxon>
    </lineage>
</organism>
<dbReference type="EMBL" id="JBGMEH010000001">
    <property type="protein sequence ID" value="MFO3715496.1"/>
    <property type="molecule type" value="Genomic_DNA"/>
</dbReference>
<feature type="domain" description="DUF7916" evidence="1">
    <location>
        <begin position="5"/>
        <end position="305"/>
    </location>
</feature>
<evidence type="ECO:0000313" key="3">
    <source>
        <dbReference type="Proteomes" id="UP001638015"/>
    </source>
</evidence>
<dbReference type="InterPro" id="IPR011060">
    <property type="entry name" value="RibuloseP-bd_barrel"/>
</dbReference>